<reference evidence="1 2" key="1">
    <citation type="submission" date="2018-03" db="EMBL/GenBank/DDBJ databases">
        <authorList>
            <person name="Keele B.F."/>
        </authorList>
    </citation>
    <scope>NUCLEOTIDE SEQUENCE [LARGE SCALE GENOMIC DNA]</scope>
    <source>
        <strain evidence="1">ZCTH4_d</strain>
    </source>
</reference>
<dbReference type="Proteomes" id="UP000257014">
    <property type="component" value="Unassembled WGS sequence"/>
</dbReference>
<dbReference type="AlphaFoldDB" id="A0A3E0JY83"/>
<evidence type="ECO:0008006" key="3">
    <source>
        <dbReference type="Google" id="ProtNLM"/>
    </source>
</evidence>
<gene>
    <name evidence="1" type="ORF">C6P37_15155</name>
</gene>
<evidence type="ECO:0000313" key="2">
    <source>
        <dbReference type="Proteomes" id="UP000257014"/>
    </source>
</evidence>
<accession>A0A3E0JY83</accession>
<organism evidence="1 2">
    <name type="scientific">Caldibacillus debilis</name>
    <dbReference type="NCBI Taxonomy" id="301148"/>
    <lineage>
        <taxon>Bacteria</taxon>
        <taxon>Bacillati</taxon>
        <taxon>Bacillota</taxon>
        <taxon>Bacilli</taxon>
        <taxon>Bacillales</taxon>
        <taxon>Bacillaceae</taxon>
        <taxon>Caldibacillus</taxon>
    </lineage>
</organism>
<protein>
    <recommendedName>
        <fullName evidence="3">WYL domain-containing protein</fullName>
    </recommendedName>
</protein>
<evidence type="ECO:0000313" key="1">
    <source>
        <dbReference type="EMBL" id="REJ25128.1"/>
    </source>
</evidence>
<dbReference type="EMBL" id="QEWE01000034">
    <property type="protein sequence ID" value="REJ25128.1"/>
    <property type="molecule type" value="Genomic_DNA"/>
</dbReference>
<sequence length="94" mass="10729">MQSNICSIILEEKEGIPMDLFHRCLKEQIPVEIIYLSEKGEWTKRIVLPRKLDGGSVLAFDLSKGGIRRFRMDRIFAALPAAKANKRKFPTLIA</sequence>
<name>A0A3E0JY83_9BACI</name>
<proteinExistence type="predicted"/>
<comment type="caution">
    <text evidence="1">The sequence shown here is derived from an EMBL/GenBank/DDBJ whole genome shotgun (WGS) entry which is preliminary data.</text>
</comment>